<feature type="domain" description="SHSP" evidence="5">
    <location>
        <begin position="88"/>
        <end position="194"/>
    </location>
</feature>
<feature type="chain" id="PRO_5042230520" description="SHSP domain-containing protein" evidence="4">
    <location>
        <begin position="29"/>
        <end position="240"/>
    </location>
</feature>
<dbReference type="AlphaFoldDB" id="A0AAD3DBP4"/>
<dbReference type="SUPFAM" id="SSF49764">
    <property type="entry name" value="HSP20-like chaperones"/>
    <property type="match status" value="1"/>
</dbReference>
<dbReference type="PROSITE" id="PS01031">
    <property type="entry name" value="SHSP"/>
    <property type="match status" value="1"/>
</dbReference>
<evidence type="ECO:0000259" key="5">
    <source>
        <dbReference type="PROSITE" id="PS01031"/>
    </source>
</evidence>
<evidence type="ECO:0000256" key="3">
    <source>
        <dbReference type="RuleBase" id="RU003616"/>
    </source>
</evidence>
<reference evidence="6 7" key="1">
    <citation type="journal article" date="2021" name="Sci. Rep.">
        <title>The genome of the diatom Chaetoceros tenuissimus carries an ancient integrated fragment of an extant virus.</title>
        <authorList>
            <person name="Hongo Y."/>
            <person name="Kimura K."/>
            <person name="Takaki Y."/>
            <person name="Yoshida Y."/>
            <person name="Baba S."/>
            <person name="Kobayashi G."/>
            <person name="Nagasaki K."/>
            <person name="Hano T."/>
            <person name="Tomaru Y."/>
        </authorList>
    </citation>
    <scope>NUCLEOTIDE SEQUENCE [LARGE SCALE GENOMIC DNA]</scope>
    <source>
        <strain evidence="6 7">NIES-3715</strain>
    </source>
</reference>
<evidence type="ECO:0000313" key="6">
    <source>
        <dbReference type="EMBL" id="GFH61042.1"/>
    </source>
</evidence>
<dbReference type="Proteomes" id="UP001054902">
    <property type="component" value="Unassembled WGS sequence"/>
</dbReference>
<keyword evidence="7" id="KW-1185">Reference proteome</keyword>
<dbReference type="InterPro" id="IPR031107">
    <property type="entry name" value="Small_HSP"/>
</dbReference>
<protein>
    <recommendedName>
        <fullName evidence="5">SHSP domain-containing protein</fullName>
    </recommendedName>
</protein>
<evidence type="ECO:0000256" key="1">
    <source>
        <dbReference type="ARBA" id="ARBA00023016"/>
    </source>
</evidence>
<feature type="signal peptide" evidence="4">
    <location>
        <begin position="1"/>
        <end position="28"/>
    </location>
</feature>
<keyword evidence="4" id="KW-0732">Signal</keyword>
<evidence type="ECO:0000313" key="7">
    <source>
        <dbReference type="Proteomes" id="UP001054902"/>
    </source>
</evidence>
<proteinExistence type="inferred from homology"/>
<dbReference type="InterPro" id="IPR002068">
    <property type="entry name" value="A-crystallin/Hsp20_dom"/>
</dbReference>
<evidence type="ECO:0000256" key="4">
    <source>
        <dbReference type="SAM" id="SignalP"/>
    </source>
</evidence>
<dbReference type="CDD" id="cd06464">
    <property type="entry name" value="ACD_sHsps-like"/>
    <property type="match status" value="1"/>
</dbReference>
<dbReference type="EMBL" id="BLLK01000069">
    <property type="protein sequence ID" value="GFH61042.1"/>
    <property type="molecule type" value="Genomic_DNA"/>
</dbReference>
<dbReference type="Pfam" id="PF00011">
    <property type="entry name" value="HSP20"/>
    <property type="match status" value="1"/>
</dbReference>
<dbReference type="InterPro" id="IPR008978">
    <property type="entry name" value="HSP20-like_chaperone"/>
</dbReference>
<comment type="caution">
    <text evidence="6">The sequence shown here is derived from an EMBL/GenBank/DDBJ whole genome shotgun (WGS) entry which is preliminary data.</text>
</comment>
<evidence type="ECO:0000256" key="2">
    <source>
        <dbReference type="PROSITE-ProRule" id="PRU00285"/>
    </source>
</evidence>
<organism evidence="6 7">
    <name type="scientific">Chaetoceros tenuissimus</name>
    <dbReference type="NCBI Taxonomy" id="426638"/>
    <lineage>
        <taxon>Eukaryota</taxon>
        <taxon>Sar</taxon>
        <taxon>Stramenopiles</taxon>
        <taxon>Ochrophyta</taxon>
        <taxon>Bacillariophyta</taxon>
        <taxon>Coscinodiscophyceae</taxon>
        <taxon>Chaetocerotophycidae</taxon>
        <taxon>Chaetocerotales</taxon>
        <taxon>Chaetocerotaceae</taxon>
        <taxon>Chaetoceros</taxon>
    </lineage>
</organism>
<sequence>MKFKSLLSSAALILVVIVNAIFLGSAQARCISNNCGRYGGQRLLSSWEPTRRGYHLTRPSIFDHMSELFTFPSQLNSLLESQQRQLTNLYSSPSPRYHISENENSVDIAMDLPGVRGSDVSLTLEDEGHSLKISGSRKYQVRGETVKSEFQQIFRIDPLDVDVQSIEAKLQDGVLYVTANRFQKRDRNIAIEVTETDGNTEAIKKVEDVKTDSVNFDSEILEGSNEGITDDLEISAEEDI</sequence>
<keyword evidence="1" id="KW-0346">Stress response</keyword>
<gene>
    <name evidence="6" type="ORF">CTEN210_17518</name>
</gene>
<comment type="similarity">
    <text evidence="2 3">Belongs to the small heat shock protein (HSP20) family.</text>
</comment>
<dbReference type="Gene3D" id="2.60.40.790">
    <property type="match status" value="1"/>
</dbReference>
<name>A0AAD3DBP4_9STRA</name>
<accession>A0AAD3DBP4</accession>
<dbReference type="PANTHER" id="PTHR11527">
    <property type="entry name" value="HEAT-SHOCK PROTEIN 20 FAMILY MEMBER"/>
    <property type="match status" value="1"/>
</dbReference>